<evidence type="ECO:0000256" key="6">
    <source>
        <dbReference type="ARBA" id="ARBA00023136"/>
    </source>
</evidence>
<dbReference type="OrthoDB" id="5294255at2"/>
<accession>A0A1I4YEU5</accession>
<feature type="domain" description="ATP synthase F1 complex delta/epsilon subunit N-terminal" evidence="8">
    <location>
        <begin position="1"/>
        <end position="97"/>
    </location>
</feature>
<dbReference type="GO" id="GO:0012505">
    <property type="term" value="C:endomembrane system"/>
    <property type="evidence" value="ECO:0007669"/>
    <property type="project" value="UniProtKB-SubCell"/>
</dbReference>
<sequence>MHLQIITPEHVVFDSEVDSVTLPGKDGEFQLLNNHAPIVATLGEGTVKIKVHTQTFEDFDNQSGKVYQSPSNESTLLLDIKGGTIEMSNNKVIVLAN</sequence>
<dbReference type="InterPro" id="IPR036771">
    <property type="entry name" value="ATPsynth_dsu/esu_N"/>
</dbReference>
<proteinExistence type="inferred from homology"/>
<comment type="function">
    <text evidence="1">Produces ATP from ADP in the presence of a proton gradient across the membrane.</text>
</comment>
<organism evidence="9 10">
    <name type="scientific">Algoriella xinjiangensis</name>
    <dbReference type="NCBI Taxonomy" id="684065"/>
    <lineage>
        <taxon>Bacteria</taxon>
        <taxon>Pseudomonadati</taxon>
        <taxon>Bacteroidota</taxon>
        <taxon>Flavobacteriia</taxon>
        <taxon>Flavobacteriales</taxon>
        <taxon>Weeksellaceae</taxon>
        <taxon>Algoriella</taxon>
    </lineage>
</organism>
<dbReference type="RefSeq" id="WP_092908731.1">
    <property type="nucleotide sequence ID" value="NZ_FOUZ01000011.1"/>
</dbReference>
<dbReference type="InterPro" id="IPR020546">
    <property type="entry name" value="ATP_synth_F1_dsu/esu_N"/>
</dbReference>
<evidence type="ECO:0000256" key="2">
    <source>
        <dbReference type="ARBA" id="ARBA00004184"/>
    </source>
</evidence>
<dbReference type="SUPFAM" id="SSF51344">
    <property type="entry name" value="Epsilon subunit of F1F0-ATP synthase N-terminal domain"/>
    <property type="match status" value="1"/>
</dbReference>
<evidence type="ECO:0000313" key="9">
    <source>
        <dbReference type="EMBL" id="SFN36099.1"/>
    </source>
</evidence>
<evidence type="ECO:0000256" key="1">
    <source>
        <dbReference type="ARBA" id="ARBA00003543"/>
    </source>
</evidence>
<comment type="similarity">
    <text evidence="3">Belongs to the ATPase epsilon chain family.</text>
</comment>
<dbReference type="Pfam" id="PF02823">
    <property type="entry name" value="ATP-synt_DE_N"/>
    <property type="match status" value="1"/>
</dbReference>
<evidence type="ECO:0000313" key="10">
    <source>
        <dbReference type="Proteomes" id="UP000199149"/>
    </source>
</evidence>
<keyword evidence="7" id="KW-0139">CF(1)</keyword>
<dbReference type="InterPro" id="IPR001469">
    <property type="entry name" value="ATP_synth_F1_dsu/esu"/>
</dbReference>
<dbReference type="Gene3D" id="2.60.15.10">
    <property type="entry name" value="F0F1 ATP synthase delta/epsilon subunit, N-terminal"/>
    <property type="match status" value="1"/>
</dbReference>
<keyword evidence="4" id="KW-0813">Transport</keyword>
<keyword evidence="7" id="KW-0066">ATP synthesis</keyword>
<evidence type="ECO:0000256" key="7">
    <source>
        <dbReference type="ARBA" id="ARBA00023196"/>
    </source>
</evidence>
<protein>
    <submittedName>
        <fullName evidence="9">F-type H+-transporting ATPase subunit epsilon</fullName>
    </submittedName>
</protein>
<evidence type="ECO:0000256" key="5">
    <source>
        <dbReference type="ARBA" id="ARBA00023065"/>
    </source>
</evidence>
<dbReference type="EMBL" id="FOUZ01000011">
    <property type="protein sequence ID" value="SFN36099.1"/>
    <property type="molecule type" value="Genomic_DNA"/>
</dbReference>
<evidence type="ECO:0000256" key="4">
    <source>
        <dbReference type="ARBA" id="ARBA00022448"/>
    </source>
</evidence>
<dbReference type="GO" id="GO:0046933">
    <property type="term" value="F:proton-transporting ATP synthase activity, rotational mechanism"/>
    <property type="evidence" value="ECO:0007669"/>
    <property type="project" value="InterPro"/>
</dbReference>
<evidence type="ECO:0000259" key="8">
    <source>
        <dbReference type="Pfam" id="PF02823"/>
    </source>
</evidence>
<dbReference type="GO" id="GO:0045259">
    <property type="term" value="C:proton-transporting ATP synthase complex"/>
    <property type="evidence" value="ECO:0007669"/>
    <property type="project" value="UniProtKB-KW"/>
</dbReference>
<dbReference type="AlphaFoldDB" id="A0A1I4YEU5"/>
<gene>
    <name evidence="9" type="ORF">SAMN05421738_1114</name>
</gene>
<keyword evidence="5" id="KW-0406">Ion transport</keyword>
<dbReference type="Proteomes" id="UP000199149">
    <property type="component" value="Unassembled WGS sequence"/>
</dbReference>
<keyword evidence="6" id="KW-0472">Membrane</keyword>
<comment type="subcellular location">
    <subcellularLocation>
        <location evidence="2">Endomembrane system</location>
        <topology evidence="2">Peripheral membrane protein</topology>
    </subcellularLocation>
</comment>
<dbReference type="STRING" id="684065.SAMN05421738_1114"/>
<reference evidence="10" key="1">
    <citation type="submission" date="2016-10" db="EMBL/GenBank/DDBJ databases">
        <authorList>
            <person name="Varghese N."/>
            <person name="Submissions S."/>
        </authorList>
    </citation>
    <scope>NUCLEOTIDE SEQUENCE [LARGE SCALE GENOMIC DNA]</scope>
    <source>
        <strain evidence="10">XJ109</strain>
    </source>
</reference>
<name>A0A1I4YEU5_9FLAO</name>
<evidence type="ECO:0000256" key="3">
    <source>
        <dbReference type="ARBA" id="ARBA00005712"/>
    </source>
</evidence>
<dbReference type="CDD" id="cd12152">
    <property type="entry name" value="F1-ATPase_delta"/>
    <property type="match status" value="1"/>
</dbReference>
<keyword evidence="10" id="KW-1185">Reference proteome</keyword>